<organism evidence="3 4">
    <name type="scientific">Desulfonema ishimotonii</name>
    <dbReference type="NCBI Taxonomy" id="45657"/>
    <lineage>
        <taxon>Bacteria</taxon>
        <taxon>Pseudomonadati</taxon>
        <taxon>Thermodesulfobacteriota</taxon>
        <taxon>Desulfobacteria</taxon>
        <taxon>Desulfobacterales</taxon>
        <taxon>Desulfococcaceae</taxon>
        <taxon>Desulfonema</taxon>
    </lineage>
</organism>
<feature type="domain" description="CAAX prenyl protease 2/Lysostaphin resistance protein A-like" evidence="2">
    <location>
        <begin position="120"/>
        <end position="211"/>
    </location>
</feature>
<keyword evidence="3" id="KW-0482">Metalloprotease</keyword>
<keyword evidence="4" id="KW-1185">Reference proteome</keyword>
<protein>
    <submittedName>
        <fullName evidence="3">CPBP family intramembrane metalloprotease</fullName>
    </submittedName>
</protein>
<dbReference type="GO" id="GO:0008237">
    <property type="term" value="F:metallopeptidase activity"/>
    <property type="evidence" value="ECO:0007669"/>
    <property type="project" value="UniProtKB-KW"/>
</dbReference>
<keyword evidence="1" id="KW-1133">Transmembrane helix</keyword>
<comment type="caution">
    <text evidence="3">The sequence shown here is derived from an EMBL/GenBank/DDBJ whole genome shotgun (WGS) entry which is preliminary data.</text>
</comment>
<feature type="transmembrane region" description="Helical" evidence="1">
    <location>
        <begin position="114"/>
        <end position="133"/>
    </location>
</feature>
<proteinExistence type="predicted"/>
<dbReference type="RefSeq" id="WP_166404981.1">
    <property type="nucleotide sequence ID" value="NZ_BEXT01000001.1"/>
</dbReference>
<reference evidence="4" key="2">
    <citation type="submission" date="2019-01" db="EMBL/GenBank/DDBJ databases">
        <title>Genome sequence of Desulfonema ishimotonii strain Tokyo 01.</title>
        <authorList>
            <person name="Fukui M."/>
        </authorList>
    </citation>
    <scope>NUCLEOTIDE SEQUENCE [LARGE SCALE GENOMIC DNA]</scope>
    <source>
        <strain evidence="4">Tokyo 01</strain>
    </source>
</reference>
<evidence type="ECO:0000256" key="1">
    <source>
        <dbReference type="SAM" id="Phobius"/>
    </source>
</evidence>
<feature type="transmembrane region" description="Helical" evidence="1">
    <location>
        <begin position="7"/>
        <end position="27"/>
    </location>
</feature>
<dbReference type="Proteomes" id="UP000288096">
    <property type="component" value="Unassembled WGS sequence"/>
</dbReference>
<dbReference type="PANTHER" id="PTHR43592">
    <property type="entry name" value="CAAX AMINO TERMINAL PROTEASE"/>
    <property type="match status" value="1"/>
</dbReference>
<feature type="transmembrane region" description="Helical" evidence="1">
    <location>
        <begin position="200"/>
        <end position="218"/>
    </location>
</feature>
<feature type="transmembrane region" description="Helical" evidence="1">
    <location>
        <begin position="75"/>
        <end position="94"/>
    </location>
</feature>
<dbReference type="Pfam" id="PF02517">
    <property type="entry name" value="Rce1-like"/>
    <property type="match status" value="1"/>
</dbReference>
<feature type="transmembrane region" description="Helical" evidence="1">
    <location>
        <begin position="39"/>
        <end position="59"/>
    </location>
</feature>
<accession>A0A401FUR5</accession>
<dbReference type="EMBL" id="BEXT01000001">
    <property type="protein sequence ID" value="GBC60711.1"/>
    <property type="molecule type" value="Genomic_DNA"/>
</dbReference>
<keyword evidence="1" id="KW-0472">Membrane</keyword>
<dbReference type="GO" id="GO:0004175">
    <property type="term" value="F:endopeptidase activity"/>
    <property type="evidence" value="ECO:0007669"/>
    <property type="project" value="UniProtKB-ARBA"/>
</dbReference>
<dbReference type="PANTHER" id="PTHR43592:SF15">
    <property type="entry name" value="CAAX AMINO TERMINAL PROTEASE FAMILY PROTEIN"/>
    <property type="match status" value="1"/>
</dbReference>
<dbReference type="AlphaFoldDB" id="A0A401FUR5"/>
<reference evidence="4" key="1">
    <citation type="submission" date="2017-11" db="EMBL/GenBank/DDBJ databases">
        <authorList>
            <person name="Watanabe M."/>
            <person name="Kojima H."/>
        </authorList>
    </citation>
    <scope>NUCLEOTIDE SEQUENCE [LARGE SCALE GENOMIC DNA]</scope>
    <source>
        <strain evidence="4">Tokyo 01</strain>
    </source>
</reference>
<dbReference type="GO" id="GO:0006508">
    <property type="term" value="P:proteolysis"/>
    <property type="evidence" value="ECO:0007669"/>
    <property type="project" value="UniProtKB-KW"/>
</dbReference>
<keyword evidence="1" id="KW-0812">Transmembrane</keyword>
<evidence type="ECO:0000313" key="3">
    <source>
        <dbReference type="EMBL" id="GBC60711.1"/>
    </source>
</evidence>
<name>A0A401FUR5_9BACT</name>
<feature type="transmembrane region" description="Helical" evidence="1">
    <location>
        <begin position="154"/>
        <end position="171"/>
    </location>
</feature>
<sequence>MTKEPWFGRVLPFGIYMLFILIHDLLLKVLPQGSVTDHLLAFTYPVRIIAVMIALAVFWKSYDEIRRERFEAGKLLTALGAGVLVFVLWISMDWEFAVMGEQDAYDPRTLPGNWAYAFIAVRLFGASVVVPVFEEIFWRSFILRYIVNPDFTTVRIGAFTWSSFLISALLFGAEHNLWLAGIVAGLLYNLLLYRTRHLSYCIIAHGVTNFLLGVYVLQTGHWQFW</sequence>
<keyword evidence="3" id="KW-0645">Protease</keyword>
<dbReference type="InterPro" id="IPR014346">
    <property type="entry name" value="Prenyl_protease-related"/>
</dbReference>
<feature type="transmembrane region" description="Helical" evidence="1">
    <location>
        <begin position="177"/>
        <end position="193"/>
    </location>
</feature>
<gene>
    <name evidence="3" type="ORF">DENIS_1668</name>
</gene>
<keyword evidence="3" id="KW-0378">Hydrolase</keyword>
<evidence type="ECO:0000259" key="2">
    <source>
        <dbReference type="Pfam" id="PF02517"/>
    </source>
</evidence>
<evidence type="ECO:0000313" key="4">
    <source>
        <dbReference type="Proteomes" id="UP000288096"/>
    </source>
</evidence>
<dbReference type="NCBIfam" id="TIGR03008">
    <property type="entry name" value="pepcterm_CAAX"/>
    <property type="match status" value="1"/>
</dbReference>
<dbReference type="InterPro" id="IPR003675">
    <property type="entry name" value="Rce1/LyrA-like_dom"/>
</dbReference>
<dbReference type="GO" id="GO:0080120">
    <property type="term" value="P:CAAX-box protein maturation"/>
    <property type="evidence" value="ECO:0007669"/>
    <property type="project" value="UniProtKB-ARBA"/>
</dbReference>